<dbReference type="Pfam" id="PF23247">
    <property type="entry name" value="LRR_RPS2"/>
    <property type="match status" value="1"/>
</dbReference>
<evidence type="ECO:0000256" key="1">
    <source>
        <dbReference type="ARBA" id="ARBA00008894"/>
    </source>
</evidence>
<dbReference type="InterPro" id="IPR057135">
    <property type="entry name" value="At4g27190-like_LRR"/>
</dbReference>
<dbReference type="InterPro" id="IPR003593">
    <property type="entry name" value="AAA+_ATPase"/>
</dbReference>
<dbReference type="InterPro" id="IPR058922">
    <property type="entry name" value="WHD_DRP"/>
</dbReference>
<protein>
    <submittedName>
        <fullName evidence="7">AAA+ ATPase domain containing protein</fullName>
    </submittedName>
</protein>
<comment type="caution">
    <text evidence="7">The sequence shown here is derived from an EMBL/GenBank/DDBJ whole genome shotgun (WGS) entry which is preliminary data.</text>
</comment>
<evidence type="ECO:0000256" key="4">
    <source>
        <dbReference type="ARBA" id="ARBA00022821"/>
    </source>
</evidence>
<dbReference type="EMBL" id="JXTC01000022">
    <property type="protein sequence ID" value="PON98735.1"/>
    <property type="molecule type" value="Genomic_DNA"/>
</dbReference>
<evidence type="ECO:0000259" key="6">
    <source>
        <dbReference type="SMART" id="SM00382"/>
    </source>
</evidence>
<reference evidence="8" key="1">
    <citation type="submission" date="2016-06" db="EMBL/GenBank/DDBJ databases">
        <title>Parallel loss of symbiosis genes in relatives of nitrogen-fixing non-legume Parasponia.</title>
        <authorList>
            <person name="Van Velzen R."/>
            <person name="Holmer R."/>
            <person name="Bu F."/>
            <person name="Rutten L."/>
            <person name="Van Zeijl A."/>
            <person name="Liu W."/>
            <person name="Santuari L."/>
            <person name="Cao Q."/>
            <person name="Sharma T."/>
            <person name="Shen D."/>
            <person name="Roswanjaya Y."/>
            <person name="Wardhani T."/>
            <person name="Kalhor M.S."/>
            <person name="Jansen J."/>
            <person name="Van den Hoogen J."/>
            <person name="Gungor B."/>
            <person name="Hartog M."/>
            <person name="Hontelez J."/>
            <person name="Verver J."/>
            <person name="Yang W.-C."/>
            <person name="Schijlen E."/>
            <person name="Repin R."/>
            <person name="Schilthuizen M."/>
            <person name="Schranz E."/>
            <person name="Heidstra R."/>
            <person name="Miyata K."/>
            <person name="Fedorova E."/>
            <person name="Kohlen W."/>
            <person name="Bisseling T."/>
            <person name="Smit S."/>
            <person name="Geurts R."/>
        </authorList>
    </citation>
    <scope>NUCLEOTIDE SEQUENCE [LARGE SCALE GENOMIC DNA]</scope>
    <source>
        <strain evidence="8">cv. RG33-2</strain>
    </source>
</reference>
<organism evidence="7 8">
    <name type="scientific">Trema orientale</name>
    <name type="common">Charcoal tree</name>
    <name type="synonym">Celtis orientalis</name>
    <dbReference type="NCBI Taxonomy" id="63057"/>
    <lineage>
        <taxon>Eukaryota</taxon>
        <taxon>Viridiplantae</taxon>
        <taxon>Streptophyta</taxon>
        <taxon>Embryophyta</taxon>
        <taxon>Tracheophyta</taxon>
        <taxon>Spermatophyta</taxon>
        <taxon>Magnoliopsida</taxon>
        <taxon>eudicotyledons</taxon>
        <taxon>Gunneridae</taxon>
        <taxon>Pentapetalae</taxon>
        <taxon>rosids</taxon>
        <taxon>fabids</taxon>
        <taxon>Rosales</taxon>
        <taxon>Cannabaceae</taxon>
        <taxon>Trema</taxon>
    </lineage>
</organism>
<evidence type="ECO:0000256" key="2">
    <source>
        <dbReference type="ARBA" id="ARBA00022737"/>
    </source>
</evidence>
<dbReference type="InterPro" id="IPR027417">
    <property type="entry name" value="P-loop_NTPase"/>
</dbReference>
<feature type="domain" description="AAA+ ATPase" evidence="6">
    <location>
        <begin position="155"/>
        <end position="287"/>
    </location>
</feature>
<name>A0A2P5FLQ6_TREOI</name>
<dbReference type="PANTHER" id="PTHR33463">
    <property type="entry name" value="NB-ARC DOMAIN-CONTAINING PROTEIN-RELATED"/>
    <property type="match status" value="1"/>
</dbReference>
<dbReference type="InterPro" id="IPR002182">
    <property type="entry name" value="NB-ARC"/>
</dbReference>
<evidence type="ECO:0000256" key="3">
    <source>
        <dbReference type="ARBA" id="ARBA00022741"/>
    </source>
</evidence>
<dbReference type="FunFam" id="3.40.50.300:FF:001091">
    <property type="entry name" value="Probable disease resistance protein At1g61300"/>
    <property type="match status" value="1"/>
</dbReference>
<dbReference type="Pfam" id="PF23598">
    <property type="entry name" value="LRR_14"/>
    <property type="match status" value="1"/>
</dbReference>
<keyword evidence="5" id="KW-0067">ATP-binding</keyword>
<keyword evidence="3" id="KW-0547">Nucleotide-binding</keyword>
<keyword evidence="4" id="KW-0611">Plant defense</keyword>
<evidence type="ECO:0000256" key="5">
    <source>
        <dbReference type="ARBA" id="ARBA00022840"/>
    </source>
</evidence>
<dbReference type="InterPro" id="IPR055414">
    <property type="entry name" value="LRR_R13L4/SHOC2-like"/>
</dbReference>
<evidence type="ECO:0000313" key="7">
    <source>
        <dbReference type="EMBL" id="PON98735.1"/>
    </source>
</evidence>
<dbReference type="Gene3D" id="3.80.10.10">
    <property type="entry name" value="Ribonuclease Inhibitor"/>
    <property type="match status" value="2"/>
</dbReference>
<dbReference type="InterPro" id="IPR042197">
    <property type="entry name" value="Apaf_helical"/>
</dbReference>
<proteinExistence type="inferred from homology"/>
<dbReference type="Pfam" id="PF23559">
    <property type="entry name" value="WHD_DRP"/>
    <property type="match status" value="1"/>
</dbReference>
<evidence type="ECO:0000313" key="8">
    <source>
        <dbReference type="Proteomes" id="UP000237000"/>
    </source>
</evidence>
<gene>
    <name evidence="7" type="ORF">TorRG33x02_053500</name>
</gene>
<dbReference type="InterPro" id="IPR050905">
    <property type="entry name" value="Plant_NBS-LRR"/>
</dbReference>
<dbReference type="SMART" id="SM00382">
    <property type="entry name" value="AAA"/>
    <property type="match status" value="1"/>
</dbReference>
<dbReference type="GO" id="GO:0005524">
    <property type="term" value="F:ATP binding"/>
    <property type="evidence" value="ECO:0007669"/>
    <property type="project" value="UniProtKB-KW"/>
</dbReference>
<keyword evidence="2" id="KW-0677">Repeat</keyword>
<dbReference type="OrthoDB" id="1691503at2759"/>
<dbReference type="SUPFAM" id="SSF52540">
    <property type="entry name" value="P-loop containing nucleoside triphosphate hydrolases"/>
    <property type="match status" value="1"/>
</dbReference>
<accession>A0A2P5FLQ6</accession>
<dbReference type="Pfam" id="PF00931">
    <property type="entry name" value="NB-ARC"/>
    <property type="match status" value="1"/>
</dbReference>
<dbReference type="AlphaFoldDB" id="A0A2P5FLQ6"/>
<dbReference type="PANTHER" id="PTHR33463:SF187">
    <property type="entry name" value="AND NB-ARC DOMAIN DISEASE RESISTANCE PROTEIN, PUTATIVE-RELATED"/>
    <property type="match status" value="1"/>
</dbReference>
<sequence>MDLIGQALDLSCTILTFEPLPNKIKKLRRLGQNLEDRVSDITTTLDNEEDSSSQRRSVVNTWLANADTTTATIQQTCDEFEAMPWFAIHRLALMWREVSELMTLVQELIDGSAFPEGLTIKIINRHRPLPALKEPFGHMFEMQKRNVLDYLRDDNVSKIGICGMGGIGKTTLAKHIHNQLQSNRDISVFWVQVSMNFSISKLQGDIARKLNLSLVEEDDQQNRAAQLLAVLNRKKSVLFLDDVWEFFPLEDVGVLAGSNGCKVILISRQKNVCRIMHCEKIIELEPLSKEEGRQLFRANLWGRLPPQFEDFADLVADECAGLPLGIIVAAKSIIVDREHVWRNFLKNMTESRAIKDMDEKVFDVLKQSYDMLQDSKLQQCLLYCSLYPDDFEIEKEALIGNFIDEGLIDRMENRHTQINEGLTLLRSLEDACLLMGGKRKFGKEYVKMHYLVRDMAIKITTVNPRFLVKARKGLAEVPKDDEWDENLLRTSLMSNTILTIPSTASPRCPRLETLLLSENFTLDSVSSSFFGQMEGLKVLDLSDTSITNLPASVSNLKSLISLLLRRCWRLKDVLPLANLKTLERLDLFKAGITEFPRSMEELVELRYLNLDTRHLKLIHSGVLSKLTRLQYLVVHEFVSYASQLKGEEIAFLKELETFKGEFGSVDDMNAYVRSRGQGGTHEYFIHVVESGTRYVNSLLQDSVDVFNKAVSLSYCTISGRGDREQHLLLPGDIELLDMKKCNNVTCLCHVAKFGVTVRLKKYVVDWCMKVKHVICCSVDSPVFDYLESLSLQRLKALQGLTEAFTIQNDIFSRLKEFEIFGCPKIKSLFTPLLFSNLRNLESLKVNSCENLVEVIEHSAVGDDNNQEARNAIYALPKLRVLELVDLPEFESLGDKRQSIIYGSLECAKIQKCPKLRRISLSPSPKKIEVEEKWWDSLELDQPNMKDALQTLCEFIKEQPSSSSA</sequence>
<dbReference type="GO" id="GO:0043531">
    <property type="term" value="F:ADP binding"/>
    <property type="evidence" value="ECO:0007669"/>
    <property type="project" value="InterPro"/>
</dbReference>
<dbReference type="GO" id="GO:0006952">
    <property type="term" value="P:defense response"/>
    <property type="evidence" value="ECO:0007669"/>
    <property type="project" value="UniProtKB-KW"/>
</dbReference>
<dbReference type="FunFam" id="1.10.10.10:FF:000322">
    <property type="entry name" value="Probable disease resistance protein At1g63360"/>
    <property type="match status" value="1"/>
</dbReference>
<dbReference type="Proteomes" id="UP000237000">
    <property type="component" value="Unassembled WGS sequence"/>
</dbReference>
<dbReference type="PRINTS" id="PR00364">
    <property type="entry name" value="DISEASERSIST"/>
</dbReference>
<dbReference type="InterPro" id="IPR032675">
    <property type="entry name" value="LRR_dom_sf"/>
</dbReference>
<dbReference type="InParanoid" id="A0A2P5FLQ6"/>
<keyword evidence="8" id="KW-1185">Reference proteome</keyword>
<dbReference type="STRING" id="63057.A0A2P5FLQ6"/>
<dbReference type="Gene3D" id="1.10.8.430">
    <property type="entry name" value="Helical domain of apoptotic protease-activating factors"/>
    <property type="match status" value="1"/>
</dbReference>
<comment type="similarity">
    <text evidence="1">Belongs to the disease resistance NB-LRR family.</text>
</comment>
<dbReference type="Gene3D" id="3.40.50.300">
    <property type="entry name" value="P-loop containing nucleotide triphosphate hydrolases"/>
    <property type="match status" value="1"/>
</dbReference>
<dbReference type="SUPFAM" id="SSF52058">
    <property type="entry name" value="L domain-like"/>
    <property type="match status" value="1"/>
</dbReference>